<gene>
    <name evidence="1" type="ORF">BSAL_67510</name>
</gene>
<dbReference type="Gene3D" id="2.120.10.30">
    <property type="entry name" value="TolB, C-terminal domain"/>
    <property type="match status" value="2"/>
</dbReference>
<dbReference type="PANTHER" id="PTHR46388:SF2">
    <property type="entry name" value="NHL REPEAT-CONTAINING PROTEIN 2"/>
    <property type="match status" value="1"/>
</dbReference>
<dbReference type="PANTHER" id="PTHR46388">
    <property type="entry name" value="NHL REPEAT-CONTAINING PROTEIN 2"/>
    <property type="match status" value="1"/>
</dbReference>
<reference evidence="2" key="1">
    <citation type="submission" date="2015-09" db="EMBL/GenBank/DDBJ databases">
        <authorList>
            <consortium name="Pathogen Informatics"/>
        </authorList>
    </citation>
    <scope>NUCLEOTIDE SEQUENCE [LARGE SCALE GENOMIC DNA]</scope>
    <source>
        <strain evidence="2">Lake Konstanz</strain>
    </source>
</reference>
<name>A0A0S4IZQ9_BODSA</name>
<dbReference type="Proteomes" id="UP000051952">
    <property type="component" value="Unassembled WGS sequence"/>
</dbReference>
<accession>A0A0S4IZQ9</accession>
<keyword evidence="2" id="KW-1185">Reference proteome</keyword>
<evidence type="ECO:0000313" key="1">
    <source>
        <dbReference type="EMBL" id="CUF93688.1"/>
    </source>
</evidence>
<evidence type="ECO:0000313" key="2">
    <source>
        <dbReference type="Proteomes" id="UP000051952"/>
    </source>
</evidence>
<organism evidence="1 2">
    <name type="scientific">Bodo saltans</name>
    <name type="common">Flagellated protozoan</name>
    <dbReference type="NCBI Taxonomy" id="75058"/>
    <lineage>
        <taxon>Eukaryota</taxon>
        <taxon>Discoba</taxon>
        <taxon>Euglenozoa</taxon>
        <taxon>Kinetoplastea</taxon>
        <taxon>Metakinetoplastina</taxon>
        <taxon>Eubodonida</taxon>
        <taxon>Bodonidae</taxon>
        <taxon>Bodo</taxon>
    </lineage>
</organism>
<sequence length="573" mass="61991">MLVSAMQNPVLHVSAAAATPVPVNVLTVSSVTSKVFDVSFDSNGNVIYVVTQAVYRLATDGSAQLLAGSTNGTTGADDGVGSAATFGGLYGISCDVTHNIAYLADSDSFRVRALEMSTNDVTTLAGSSTSGHLDGNGTYAQFVNPRGIVYHASGVLFIAESVSSIRQIRIDSAEVTTITTAASTSFLSDVFGLCVNRAGTLLYVATSPEILEVNISAGFSYSVAGNYSATGYGDGIAWSALFLHARSVALNSDESALIIVDQHNERIRKLDFATWNVITVAGSGGRGLLDGLASLPRSSTLLAPSGTAMLRLVNAALWWLTFGTTLFALLQLRTCRPQHPRFQFPHQDTHAHEFCIAIGVRSCHEYVRQCLAINDAVTKPHENSLCLANRRQRLRHRDSIKNGFAIMVGETVVVRNYNNRRLQHLVDHSAAHANLRLCVTGRHCNNDPHNRHLVRYVVKHANLRNGDFIEGTETTPDAISVDEHHCQRGRHSDAKSELLERQLRRRPHLVGGGHRVGLGVAHANLRHGDSICGDEHHGQQDRHSDGKSELLERQLRRRPHLVGGGDRVGFGVA</sequence>
<dbReference type="EMBL" id="CYKH01000453">
    <property type="protein sequence ID" value="CUF93688.1"/>
    <property type="molecule type" value="Genomic_DNA"/>
</dbReference>
<dbReference type="OrthoDB" id="273823at2759"/>
<dbReference type="VEuPathDB" id="TriTrypDB:BSAL_67510"/>
<proteinExistence type="predicted"/>
<dbReference type="AlphaFoldDB" id="A0A0S4IZQ9"/>
<dbReference type="InterPro" id="IPR011042">
    <property type="entry name" value="6-blade_b-propeller_TolB-like"/>
</dbReference>
<protein>
    <submittedName>
        <fullName evidence="1">Uncharacterized protein</fullName>
    </submittedName>
</protein>
<feature type="non-terminal residue" evidence="1">
    <location>
        <position position="573"/>
    </location>
</feature>
<dbReference type="SUPFAM" id="SSF101898">
    <property type="entry name" value="NHL repeat"/>
    <property type="match status" value="1"/>
</dbReference>